<organism evidence="1 2">
    <name type="scientific">Geodia barretti</name>
    <name type="common">Barrett's horny sponge</name>
    <dbReference type="NCBI Taxonomy" id="519541"/>
    <lineage>
        <taxon>Eukaryota</taxon>
        <taxon>Metazoa</taxon>
        <taxon>Porifera</taxon>
        <taxon>Demospongiae</taxon>
        <taxon>Heteroscleromorpha</taxon>
        <taxon>Tetractinellida</taxon>
        <taxon>Astrophorina</taxon>
        <taxon>Geodiidae</taxon>
        <taxon>Geodia</taxon>
    </lineage>
</organism>
<evidence type="ECO:0000313" key="1">
    <source>
        <dbReference type="EMBL" id="CAI8024511.1"/>
    </source>
</evidence>
<dbReference type="AlphaFoldDB" id="A0AA35S9C6"/>
<keyword evidence="2" id="KW-1185">Reference proteome</keyword>
<evidence type="ECO:0000313" key="2">
    <source>
        <dbReference type="Proteomes" id="UP001174909"/>
    </source>
</evidence>
<name>A0AA35S9C6_GEOBA</name>
<protein>
    <submittedName>
        <fullName evidence="1">Uncharacterized protein</fullName>
    </submittedName>
</protein>
<dbReference type="EMBL" id="CASHTH010002081">
    <property type="protein sequence ID" value="CAI8024511.1"/>
    <property type="molecule type" value="Genomic_DNA"/>
</dbReference>
<dbReference type="Proteomes" id="UP001174909">
    <property type="component" value="Unassembled WGS sequence"/>
</dbReference>
<dbReference type="Gene3D" id="2.60.40.1190">
    <property type="match status" value="1"/>
</dbReference>
<proteinExistence type="predicted"/>
<reference evidence="1" key="1">
    <citation type="submission" date="2023-03" db="EMBL/GenBank/DDBJ databases">
        <authorList>
            <person name="Steffen K."/>
            <person name="Cardenas P."/>
        </authorList>
    </citation>
    <scope>NUCLEOTIDE SEQUENCE</scope>
</reference>
<comment type="caution">
    <text evidence="1">The sequence shown here is derived from an EMBL/GenBank/DDBJ whole genome shotgun (WGS) entry which is preliminary data.</text>
</comment>
<sequence length="177" mass="19635">MWCEFDFEHDAPKISKGDDDRILAGDPDCLFADGDMYFRYKVFTIKDTTPGCWLSLGTNPNGGTTLNEECTENVVTKKTADGYIYEGKVTYDNMYKGANTPNLPAPVEGTIWGFDSTIDDHDVKGFGREGAISWASSFENDNSVCSFGDLEFVGVRAVTPQDKLPTTWGNLKQRATR</sequence>
<accession>A0AA35S9C6</accession>
<gene>
    <name evidence="1" type="ORF">GBAR_LOCUS14233</name>
</gene>